<dbReference type="OrthoDB" id="9758229at2"/>
<dbReference type="InterPro" id="IPR017731">
    <property type="entry name" value="TssM1-like"/>
</dbReference>
<dbReference type="PATRIC" id="fig|433924.3.peg.869"/>
<feature type="domain" description="Type VI secretion system IcmF C-terminal" evidence="3">
    <location>
        <begin position="1237"/>
        <end position="1341"/>
    </location>
</feature>
<dbReference type="PANTHER" id="PTHR36153:SF1">
    <property type="entry name" value="TYPE VI SECRETION SYSTEM COMPONENT TSSM1"/>
    <property type="match status" value="1"/>
</dbReference>
<evidence type="ECO:0000313" key="6">
    <source>
        <dbReference type="EMBL" id="KTT16133.1"/>
    </source>
</evidence>
<feature type="transmembrane region" description="Helical" evidence="2">
    <location>
        <begin position="47"/>
        <end position="66"/>
    </location>
</feature>
<protein>
    <submittedName>
        <fullName evidence="6">Type VI secretion protein VasK</fullName>
    </submittedName>
</protein>
<accession>A0A147GPA1</accession>
<feature type="domain" description="IcmF-related" evidence="4">
    <location>
        <begin position="617"/>
        <end position="940"/>
    </location>
</feature>
<keyword evidence="7" id="KW-1185">Reference proteome</keyword>
<feature type="domain" description="Type VI secretion system component TssM1 N-terminal" evidence="5">
    <location>
        <begin position="263"/>
        <end position="566"/>
    </location>
</feature>
<sequence length="1362" mass="148234">MQQLIQFLKFLVSRQVLGFLVVAALALAIWFVGPLLVFAGARPLASPMLRVALILMLLLTLGLWLAAWPVRLAAIPALCLLVWEVGPLLALGNVAPLKAVGPRLGLIGLILGLCLLYGIYRLWQAMRTDTEFLKKVLNFGSGASAAEQGTEGLKAVNESVYQALRQLKGLQLRGGFLRRVFEARRFVYELPWYMIVGSPGAGKTTALLNAGLQFPASRQTGHITRAAALSANSGTMNCSWWIANEAVFIDTAGRYTTQQSDRQRDAAEWGGFLALLRKHRPRAPINGVIVVLSVKELRRLSPDERIDHAAQLRDRLAELRSELGIRFPVYVMVTMADQLGGFEEYFQSLTSEGRAQVWGFTLPFAAARPARRTSDAEDGRSAIRQQVEAEFDLIHRRVADGLRGRLVEEFDVQRRRRLFALPQELAQLREPLFEVLDGIFLDSRFDDTQAGAMLRGVYFTSAAQVQSMPLPEGGILKRLLARIATIKAAEKERQKQGQGTVDQKKTTEQDAGSAPVPPDGTGTFVHRGFFLQDLFARIVIPEAHLVRPNLRWEVRFRLLQTLGHALSVVVLLWIAAALALSFRSNGNYLQTIEQKAKALSATLAQAGRPVPPAAMPQVLDDAYDLPAYPGLDLSNPPSTYQYGLYSASPVVDASGKLYARLEDELLLPLVLGRMEDELSRSLREQDARAAYAALRAYKLLHDPQRYMQGGAAEVRAWVLKDWETRESAAVFGGRAAMVGHVERLFSGARLVQSPSLPKEVLVREVQAFLGSSTSSQRVYERAKSAMALEAPAEFTLVRAVGPQVGTVFARAEGEPLESGIPGLFTYDGYHGVFDKRLTEFVARAQQDDAWVMGRSMANGKAEALGADGRPPRDAALLEDVRRQYLSEYAARWTTFLESVRVVGAQGGGGSLGFDLSVLRQLAAPDSPLARLARAAARETSLSRPLGGGPQDNKGLLDKATEQIDRQTRELTRNLGIRPEERLERQLVDDRFAALREIVTGQPDLTAVATGPGTGRASLDSILGVINELYTVLVVADTAMTAGSLPPGGADVGARMKLEAGKLPAPFREVLTALATNAADKVLDGTTAILRKQAQQQFDRLMGLFALNVTEPCRRGIQGRYPFVDAGEDASAEDVSLMFSAGGAVDSYFTKYLAPFVDASVRPWRYKNPATGNALVGVENAAAGVAPAPAVSGPTLLGELLKLLAQGGPDLAFFQRAQQVRDLLFRDADGRRLSWKMDLRVTELEPSITELIIDIDGQAQRYVHGPVEPLAVKWPGPRGGVSAQITAQPRISAAGSTILAQGPWAIVRLLRKGRIVSTATPGHTAVEYNLDGRRAVLDVSSGSQPNPFNSDLLSGFRCPGVAG</sequence>
<keyword evidence="2" id="KW-0472">Membrane</keyword>
<keyword evidence="2" id="KW-1133">Transmembrane helix</keyword>
<dbReference type="InterPro" id="IPR010623">
    <property type="entry name" value="IcmF_C"/>
</dbReference>
<evidence type="ECO:0000259" key="3">
    <source>
        <dbReference type="Pfam" id="PF06744"/>
    </source>
</evidence>
<dbReference type="InterPro" id="IPR053156">
    <property type="entry name" value="T6SS_TssM-like"/>
</dbReference>
<dbReference type="Pfam" id="PF06761">
    <property type="entry name" value="IcmF-related"/>
    <property type="match status" value="1"/>
</dbReference>
<feature type="region of interest" description="Disordered" evidence="1">
    <location>
        <begin position="491"/>
        <end position="520"/>
    </location>
</feature>
<dbReference type="InterPro" id="IPR027417">
    <property type="entry name" value="P-loop_NTPase"/>
</dbReference>
<evidence type="ECO:0000259" key="4">
    <source>
        <dbReference type="Pfam" id="PF06761"/>
    </source>
</evidence>
<feature type="transmembrane region" description="Helical" evidence="2">
    <location>
        <begin position="73"/>
        <end position="92"/>
    </location>
</feature>
<feature type="transmembrane region" description="Helical" evidence="2">
    <location>
        <begin position="104"/>
        <end position="123"/>
    </location>
</feature>
<feature type="transmembrane region" description="Helical" evidence="2">
    <location>
        <begin position="16"/>
        <end position="41"/>
    </location>
</feature>
<organism evidence="6 7">
    <name type="scientific">Pseudacidovorax intermedius</name>
    <dbReference type="NCBI Taxonomy" id="433924"/>
    <lineage>
        <taxon>Bacteria</taxon>
        <taxon>Pseudomonadati</taxon>
        <taxon>Pseudomonadota</taxon>
        <taxon>Betaproteobacteria</taxon>
        <taxon>Burkholderiales</taxon>
        <taxon>Comamonadaceae</taxon>
        <taxon>Pseudacidovorax</taxon>
    </lineage>
</organism>
<dbReference type="Proteomes" id="UP000072741">
    <property type="component" value="Unassembled WGS sequence"/>
</dbReference>
<evidence type="ECO:0000313" key="7">
    <source>
        <dbReference type="Proteomes" id="UP000072741"/>
    </source>
</evidence>
<dbReference type="Gene3D" id="3.40.50.300">
    <property type="entry name" value="P-loop containing nucleotide triphosphate hydrolases"/>
    <property type="match status" value="1"/>
</dbReference>
<evidence type="ECO:0000259" key="5">
    <source>
        <dbReference type="Pfam" id="PF14331"/>
    </source>
</evidence>
<evidence type="ECO:0000256" key="2">
    <source>
        <dbReference type="SAM" id="Phobius"/>
    </source>
</evidence>
<dbReference type="Pfam" id="PF14331">
    <property type="entry name" value="IcmF-related_N"/>
    <property type="match status" value="1"/>
</dbReference>
<comment type="caution">
    <text evidence="6">The sequence shown here is derived from an EMBL/GenBank/DDBJ whole genome shotgun (WGS) entry which is preliminary data.</text>
</comment>
<dbReference type="NCBIfam" id="TIGR03348">
    <property type="entry name" value="VI_IcmF"/>
    <property type="match status" value="1"/>
</dbReference>
<dbReference type="InterPro" id="IPR009612">
    <property type="entry name" value="IcmF-rel"/>
</dbReference>
<dbReference type="EMBL" id="LDSL01000130">
    <property type="protein sequence ID" value="KTT16133.1"/>
    <property type="molecule type" value="Genomic_DNA"/>
</dbReference>
<reference evidence="6 7" key="1">
    <citation type="journal article" date="2016" name="Front. Microbiol.">
        <title>Genomic Resource of Rice Seed Associated Bacteria.</title>
        <authorList>
            <person name="Midha S."/>
            <person name="Bansal K."/>
            <person name="Sharma S."/>
            <person name="Kumar N."/>
            <person name="Patil P.P."/>
            <person name="Chaudhry V."/>
            <person name="Patil P.B."/>
        </authorList>
    </citation>
    <scope>NUCLEOTIDE SEQUENCE [LARGE SCALE GENOMIC DNA]</scope>
    <source>
        <strain evidence="6 7">NS331</strain>
    </source>
</reference>
<dbReference type="InterPro" id="IPR025743">
    <property type="entry name" value="TssM1_N"/>
</dbReference>
<dbReference type="SUPFAM" id="SSF52540">
    <property type="entry name" value="P-loop containing nucleoside triphosphate hydrolases"/>
    <property type="match status" value="1"/>
</dbReference>
<dbReference type="Pfam" id="PF06744">
    <property type="entry name" value="IcmF_C"/>
    <property type="match status" value="1"/>
</dbReference>
<dbReference type="PANTHER" id="PTHR36153">
    <property type="entry name" value="INNER MEMBRANE PROTEIN-RELATED"/>
    <property type="match status" value="1"/>
</dbReference>
<keyword evidence="2" id="KW-0812">Transmembrane</keyword>
<proteinExistence type="predicted"/>
<evidence type="ECO:0000256" key="1">
    <source>
        <dbReference type="SAM" id="MobiDB-lite"/>
    </source>
</evidence>
<dbReference type="RefSeq" id="WP_058643568.1">
    <property type="nucleotide sequence ID" value="NZ_LDSL01000130.1"/>
</dbReference>
<gene>
    <name evidence="6" type="ORF">NS331_19275</name>
</gene>
<name>A0A147GPA1_9BURK</name>